<evidence type="ECO:0000313" key="2">
    <source>
        <dbReference type="Proteomes" id="UP000216035"/>
    </source>
</evidence>
<gene>
    <name evidence="1" type="ORF">CHX27_00765</name>
</gene>
<evidence type="ECO:0000313" key="1">
    <source>
        <dbReference type="EMBL" id="OYQ50642.1"/>
    </source>
</evidence>
<dbReference type="Proteomes" id="UP000216035">
    <property type="component" value="Unassembled WGS sequence"/>
</dbReference>
<dbReference type="RefSeq" id="WP_165764409.1">
    <property type="nucleotide sequence ID" value="NZ_NOXX01000063.1"/>
</dbReference>
<name>A0A256AAA0_9FLAO</name>
<accession>A0A256AAA0</accession>
<comment type="caution">
    <text evidence="1">The sequence shown here is derived from an EMBL/GenBank/DDBJ whole genome shotgun (WGS) entry which is preliminary data.</text>
</comment>
<organism evidence="1 2">
    <name type="scientific">Flavobacterium aurantiibacter</name>
    <dbReference type="NCBI Taxonomy" id="2023067"/>
    <lineage>
        <taxon>Bacteria</taxon>
        <taxon>Pseudomonadati</taxon>
        <taxon>Bacteroidota</taxon>
        <taxon>Flavobacteriia</taxon>
        <taxon>Flavobacteriales</taxon>
        <taxon>Flavobacteriaceae</taxon>
        <taxon>Flavobacterium</taxon>
    </lineage>
</organism>
<dbReference type="EMBL" id="NOXX01000063">
    <property type="protein sequence ID" value="OYQ50642.1"/>
    <property type="molecule type" value="Genomic_DNA"/>
</dbReference>
<protein>
    <submittedName>
        <fullName evidence="1">Uncharacterized protein</fullName>
    </submittedName>
</protein>
<keyword evidence="2" id="KW-1185">Reference proteome</keyword>
<dbReference type="AlphaFoldDB" id="A0A256AAA0"/>
<sequence length="183" mass="20606">ASHDYQPKKCPLSLKPDKLADYLTDLQTDELAFFISKREIVSQLDYQTLPASKFAGFTPDMEKVLLNFNLSGKNIQQLIGDLKVAKTKFLANDEIFLVRVKMSQVHPSTNFQMDMPTGNEPGVNIELFRPGGILPAVDDLVNVGQRIYPREAVIRNANSMAHNNDWNTFKSIFGNSNVTQIYP</sequence>
<reference evidence="1 2" key="1">
    <citation type="submission" date="2017-07" db="EMBL/GenBank/DDBJ databases">
        <title>Flavobacterium cyanobacteriorum sp. nov., isolated from cyanobacterial aggregates in a eutrophic lake.</title>
        <authorList>
            <person name="Cai H."/>
        </authorList>
    </citation>
    <scope>NUCLEOTIDE SEQUENCE [LARGE SCALE GENOMIC DNA]</scope>
    <source>
        <strain evidence="1 2">TH167</strain>
    </source>
</reference>
<proteinExistence type="predicted"/>
<feature type="non-terminal residue" evidence="1">
    <location>
        <position position="1"/>
    </location>
</feature>